<comment type="caution">
    <text evidence="1">The sequence shown here is derived from an EMBL/GenBank/DDBJ whole genome shotgun (WGS) entry which is preliminary data.</text>
</comment>
<accession>A0ACC0BUS3</accession>
<proteinExistence type="predicted"/>
<dbReference type="Proteomes" id="UP001060085">
    <property type="component" value="Linkage Group LG02"/>
</dbReference>
<gene>
    <name evidence="1" type="ORF">M9H77_07382</name>
</gene>
<reference evidence="2" key="1">
    <citation type="journal article" date="2023" name="Nat. Plants">
        <title>Single-cell RNA sequencing provides a high-resolution roadmap for understanding the multicellular compartmentation of specialized metabolism.</title>
        <authorList>
            <person name="Sun S."/>
            <person name="Shen X."/>
            <person name="Li Y."/>
            <person name="Li Y."/>
            <person name="Wang S."/>
            <person name="Li R."/>
            <person name="Zhang H."/>
            <person name="Shen G."/>
            <person name="Guo B."/>
            <person name="Wei J."/>
            <person name="Xu J."/>
            <person name="St-Pierre B."/>
            <person name="Chen S."/>
            <person name="Sun C."/>
        </authorList>
    </citation>
    <scope>NUCLEOTIDE SEQUENCE [LARGE SCALE GENOMIC DNA]</scope>
</reference>
<sequence>MRELGEKVDRQMREIAKLKGGNRWRKHEPLSDSRKDGNYGRRYGSRGDRIEISGERSRQENDGRDWRKRVEKRSSGDVIYIPHMRRDHKLGVELGSSKEDVLSCEKSEVVEESSKEEKLLEAKEEEGCKKRGNPLIYMNLQLIPLTFKYFCV</sequence>
<evidence type="ECO:0000313" key="2">
    <source>
        <dbReference type="Proteomes" id="UP001060085"/>
    </source>
</evidence>
<name>A0ACC0BUS3_CATRO</name>
<evidence type="ECO:0000313" key="1">
    <source>
        <dbReference type="EMBL" id="KAI5676432.1"/>
    </source>
</evidence>
<protein>
    <submittedName>
        <fullName evidence="1">Uncharacterized protein</fullName>
    </submittedName>
</protein>
<dbReference type="EMBL" id="CM044702">
    <property type="protein sequence ID" value="KAI5676432.1"/>
    <property type="molecule type" value="Genomic_DNA"/>
</dbReference>
<organism evidence="1 2">
    <name type="scientific">Catharanthus roseus</name>
    <name type="common">Madagascar periwinkle</name>
    <name type="synonym">Vinca rosea</name>
    <dbReference type="NCBI Taxonomy" id="4058"/>
    <lineage>
        <taxon>Eukaryota</taxon>
        <taxon>Viridiplantae</taxon>
        <taxon>Streptophyta</taxon>
        <taxon>Embryophyta</taxon>
        <taxon>Tracheophyta</taxon>
        <taxon>Spermatophyta</taxon>
        <taxon>Magnoliopsida</taxon>
        <taxon>eudicotyledons</taxon>
        <taxon>Gunneridae</taxon>
        <taxon>Pentapetalae</taxon>
        <taxon>asterids</taxon>
        <taxon>lamiids</taxon>
        <taxon>Gentianales</taxon>
        <taxon>Apocynaceae</taxon>
        <taxon>Rauvolfioideae</taxon>
        <taxon>Vinceae</taxon>
        <taxon>Catharanthinae</taxon>
        <taxon>Catharanthus</taxon>
    </lineage>
</organism>
<keyword evidence="2" id="KW-1185">Reference proteome</keyword>